<evidence type="ECO:0000259" key="10">
    <source>
        <dbReference type="PROSITE" id="PS50102"/>
    </source>
</evidence>
<dbReference type="GO" id="GO:0005737">
    <property type="term" value="C:cytoplasm"/>
    <property type="evidence" value="ECO:0007669"/>
    <property type="project" value="UniProtKB-SubCell"/>
</dbReference>
<name>A0A2T7NZY1_POMCA</name>
<dbReference type="InterPro" id="IPR000504">
    <property type="entry name" value="RRM_dom"/>
</dbReference>
<keyword evidence="4" id="KW-0597">Phosphoprotein</keyword>
<keyword evidence="12" id="KW-1185">Reference proteome</keyword>
<proteinExistence type="predicted"/>
<dbReference type="Pfam" id="PF00076">
    <property type="entry name" value="RRM_1"/>
    <property type="match status" value="1"/>
</dbReference>
<feature type="compositionally biased region" description="Polar residues" evidence="9">
    <location>
        <begin position="325"/>
        <end position="347"/>
    </location>
</feature>
<dbReference type="Gene3D" id="3.30.70.330">
    <property type="match status" value="1"/>
</dbReference>
<dbReference type="CDD" id="cd12343">
    <property type="entry name" value="RRM1_2_CoAA_like"/>
    <property type="match status" value="1"/>
</dbReference>
<dbReference type="SMART" id="SM00360">
    <property type="entry name" value="RRM"/>
    <property type="match status" value="1"/>
</dbReference>
<dbReference type="InterPro" id="IPR012677">
    <property type="entry name" value="Nucleotide-bd_a/b_plait_sf"/>
</dbReference>
<keyword evidence="5" id="KW-0677">Repeat</keyword>
<dbReference type="FunFam" id="3.30.70.330:FF:000046">
    <property type="entry name" value="RNA-binding protein 14 isoform X1"/>
    <property type="match status" value="1"/>
</dbReference>
<evidence type="ECO:0000256" key="3">
    <source>
        <dbReference type="ARBA" id="ARBA00022490"/>
    </source>
</evidence>
<dbReference type="STRING" id="400727.A0A2T7NZY1"/>
<reference evidence="11 12" key="1">
    <citation type="submission" date="2018-04" db="EMBL/GenBank/DDBJ databases">
        <title>The genome of golden apple snail Pomacea canaliculata provides insight into stress tolerance and invasive adaptation.</title>
        <authorList>
            <person name="Liu C."/>
            <person name="Liu B."/>
            <person name="Ren Y."/>
            <person name="Zhang Y."/>
            <person name="Wang H."/>
            <person name="Li S."/>
            <person name="Jiang F."/>
            <person name="Yin L."/>
            <person name="Zhang G."/>
            <person name="Qian W."/>
            <person name="Fan W."/>
        </authorList>
    </citation>
    <scope>NUCLEOTIDE SEQUENCE [LARGE SCALE GENOMIC DNA]</scope>
    <source>
        <strain evidence="11">SZHN2017</strain>
        <tissue evidence="11">Muscle</tissue>
    </source>
</reference>
<evidence type="ECO:0000313" key="11">
    <source>
        <dbReference type="EMBL" id="PVD26721.1"/>
    </source>
</evidence>
<feature type="compositionally biased region" description="Basic and acidic residues" evidence="9">
    <location>
        <begin position="177"/>
        <end position="220"/>
    </location>
</feature>
<dbReference type="InterPro" id="IPR035979">
    <property type="entry name" value="RBD_domain_sf"/>
</dbReference>
<dbReference type="GO" id="GO:0010467">
    <property type="term" value="P:gene expression"/>
    <property type="evidence" value="ECO:0007669"/>
    <property type="project" value="UniProtKB-ARBA"/>
</dbReference>
<feature type="compositionally biased region" description="Pro residues" evidence="9">
    <location>
        <begin position="163"/>
        <end position="176"/>
    </location>
</feature>
<evidence type="ECO:0000256" key="5">
    <source>
        <dbReference type="ARBA" id="ARBA00022737"/>
    </source>
</evidence>
<dbReference type="SUPFAM" id="SSF54928">
    <property type="entry name" value="RNA-binding domain, RBD"/>
    <property type="match status" value="1"/>
</dbReference>
<dbReference type="InterPro" id="IPR050907">
    <property type="entry name" value="SRSF"/>
</dbReference>
<keyword evidence="6 8" id="KW-0694">RNA-binding</keyword>
<comment type="caution">
    <text evidence="11">The sequence shown here is derived from an EMBL/GenBank/DDBJ whole genome shotgun (WGS) entry which is preliminary data.</text>
</comment>
<evidence type="ECO:0000256" key="1">
    <source>
        <dbReference type="ARBA" id="ARBA00004123"/>
    </source>
</evidence>
<evidence type="ECO:0000256" key="9">
    <source>
        <dbReference type="SAM" id="MobiDB-lite"/>
    </source>
</evidence>
<organism evidence="11 12">
    <name type="scientific">Pomacea canaliculata</name>
    <name type="common">Golden apple snail</name>
    <dbReference type="NCBI Taxonomy" id="400727"/>
    <lineage>
        <taxon>Eukaryota</taxon>
        <taxon>Metazoa</taxon>
        <taxon>Spiralia</taxon>
        <taxon>Lophotrochozoa</taxon>
        <taxon>Mollusca</taxon>
        <taxon>Gastropoda</taxon>
        <taxon>Caenogastropoda</taxon>
        <taxon>Architaenioglossa</taxon>
        <taxon>Ampullarioidea</taxon>
        <taxon>Ampullariidae</taxon>
        <taxon>Pomacea</taxon>
    </lineage>
</organism>
<feature type="compositionally biased region" description="Low complexity" evidence="9">
    <location>
        <begin position="250"/>
        <end position="260"/>
    </location>
</feature>
<protein>
    <recommendedName>
        <fullName evidence="10">RRM domain-containing protein</fullName>
    </recommendedName>
</protein>
<feature type="domain" description="RRM" evidence="10">
    <location>
        <begin position="27"/>
        <end position="97"/>
    </location>
</feature>
<gene>
    <name evidence="11" type="ORF">C0Q70_14399</name>
</gene>
<evidence type="ECO:0000256" key="8">
    <source>
        <dbReference type="PROSITE-ProRule" id="PRU00176"/>
    </source>
</evidence>
<dbReference type="GO" id="GO:0005634">
    <property type="term" value="C:nucleus"/>
    <property type="evidence" value="ECO:0007669"/>
    <property type="project" value="UniProtKB-SubCell"/>
</dbReference>
<dbReference type="Proteomes" id="UP000245119">
    <property type="component" value="Linkage Group LG8"/>
</dbReference>
<dbReference type="PANTHER" id="PTHR23147">
    <property type="entry name" value="SERINE/ARGININE RICH SPLICING FACTOR"/>
    <property type="match status" value="1"/>
</dbReference>
<accession>A0A2T7NZY1</accession>
<feature type="compositionally biased region" description="Basic and acidic residues" evidence="9">
    <location>
        <begin position="134"/>
        <end position="150"/>
    </location>
</feature>
<sequence>MRKIVSFYYFEPSFEDNYVSGWKRMTVKIFIGNLSSETQAEDVRVLFEKYGTVAECDVLKNYGFVHMTDKASADNAIANLDGFNVKGQRMRVELSTGKKGNPKGDRKGGGSRGRPYPPGPPPRERYLPPPMPYDRYDPYSRYPYPERDPYYRPLPPGDRYLPRLPPPGDRYAPLPPPRDRLMPEERRPYPDPRDRMLPPRDRMPLYPEDRSAYDRLRPVERSPLSSDPYYRERSPPARPPPEYYDRKPPLARAPAADAAASRLNTTAYPPANGYDYYRQPPERSDFRATSASAGDYYAPSRAGAGYDRGASGAAQAGNTGGGFGVQQSQANKSYDSQSALQTQPIFF</sequence>
<dbReference type="GO" id="GO:0003723">
    <property type="term" value="F:RNA binding"/>
    <property type="evidence" value="ECO:0007669"/>
    <property type="project" value="UniProtKB-UniRule"/>
</dbReference>
<dbReference type="EMBL" id="PZQS01000008">
    <property type="protein sequence ID" value="PVD26721.1"/>
    <property type="molecule type" value="Genomic_DNA"/>
</dbReference>
<keyword evidence="3" id="KW-0963">Cytoplasm</keyword>
<dbReference type="OrthoDB" id="79941at2759"/>
<feature type="compositionally biased region" description="Pro residues" evidence="9">
    <location>
        <begin position="115"/>
        <end position="132"/>
    </location>
</feature>
<evidence type="ECO:0000256" key="2">
    <source>
        <dbReference type="ARBA" id="ARBA00004496"/>
    </source>
</evidence>
<evidence type="ECO:0000256" key="7">
    <source>
        <dbReference type="ARBA" id="ARBA00023242"/>
    </source>
</evidence>
<dbReference type="PROSITE" id="PS50102">
    <property type="entry name" value="RRM"/>
    <property type="match status" value="1"/>
</dbReference>
<dbReference type="GO" id="GO:0007010">
    <property type="term" value="P:cytoskeleton organization"/>
    <property type="evidence" value="ECO:0007669"/>
    <property type="project" value="UniProtKB-ARBA"/>
</dbReference>
<evidence type="ECO:0000256" key="6">
    <source>
        <dbReference type="ARBA" id="ARBA00022884"/>
    </source>
</evidence>
<evidence type="ECO:0000313" key="12">
    <source>
        <dbReference type="Proteomes" id="UP000245119"/>
    </source>
</evidence>
<evidence type="ECO:0000256" key="4">
    <source>
        <dbReference type="ARBA" id="ARBA00022553"/>
    </source>
</evidence>
<comment type="subcellular location">
    <subcellularLocation>
        <location evidence="2">Cytoplasm</location>
    </subcellularLocation>
    <subcellularLocation>
        <location evidence="1">Nucleus</location>
    </subcellularLocation>
</comment>
<dbReference type="AlphaFoldDB" id="A0A2T7NZY1"/>
<keyword evidence="7" id="KW-0539">Nucleus</keyword>
<feature type="region of interest" description="Disordered" evidence="9">
    <location>
        <begin position="92"/>
        <end position="347"/>
    </location>
</feature>